<accession>A0ABS5CXQ2</accession>
<keyword evidence="1" id="KW-0812">Transmembrane</keyword>
<feature type="transmembrane region" description="Helical" evidence="1">
    <location>
        <begin position="7"/>
        <end position="30"/>
    </location>
</feature>
<proteinExistence type="predicted"/>
<dbReference type="RefSeq" id="WP_203552017.1">
    <property type="nucleotide sequence ID" value="NZ_JACAOD020000001.1"/>
</dbReference>
<name>A0ABS5CXQ2_9MOLU</name>
<evidence type="ECO:0000313" key="2">
    <source>
        <dbReference type="EMBL" id="MBP5835757.1"/>
    </source>
</evidence>
<gene>
    <name evidence="2" type="ORF">CHTY_000725</name>
</gene>
<sequence>MKSKYNNYLIISVSIVSIFFLVCCFLFFYYQDASNNESITEETSSESVSSEIPETLSGSNSQMNIIKDKATNALMKLVDKTLESKAVTKTIENIPNKIISAIKKKKI</sequence>
<reference evidence="2" key="1">
    <citation type="submission" date="2021-04" db="EMBL/GenBank/DDBJ databases">
        <title>Genomic features of Candidatus Phytoplasma meliae isolate ChTYXIII (1SrXIII-G).</title>
        <authorList>
            <person name="Fernandez F.D."/>
            <person name="Conci L.R."/>
        </authorList>
    </citation>
    <scope>NUCLEOTIDE SEQUENCE [LARGE SCALE GENOMIC DNA]</scope>
    <source>
        <strain evidence="2">ChTYXIII-Mo</strain>
    </source>
</reference>
<keyword evidence="1" id="KW-1133">Transmembrane helix</keyword>
<keyword evidence="3" id="KW-1185">Reference proteome</keyword>
<evidence type="ECO:0000313" key="3">
    <source>
        <dbReference type="Proteomes" id="UP001195571"/>
    </source>
</evidence>
<dbReference type="EMBL" id="JACAOD020000001">
    <property type="protein sequence ID" value="MBP5835757.1"/>
    <property type="molecule type" value="Genomic_DNA"/>
</dbReference>
<keyword evidence="1" id="KW-0472">Membrane</keyword>
<comment type="caution">
    <text evidence="2">The sequence shown here is derived from an EMBL/GenBank/DDBJ whole genome shotgun (WGS) entry which is preliminary data.</text>
</comment>
<dbReference type="Proteomes" id="UP001195571">
    <property type="component" value="Unassembled WGS sequence"/>
</dbReference>
<protein>
    <submittedName>
        <fullName evidence="2">Uncharacterized protein</fullName>
    </submittedName>
</protein>
<organism evidence="2 3">
    <name type="scientific">Candidatus Phytoplasma meliae</name>
    <dbReference type="NCBI Taxonomy" id="1848402"/>
    <lineage>
        <taxon>Bacteria</taxon>
        <taxon>Bacillati</taxon>
        <taxon>Mycoplasmatota</taxon>
        <taxon>Mollicutes</taxon>
        <taxon>Acholeplasmatales</taxon>
        <taxon>Acholeplasmataceae</taxon>
        <taxon>Candidatus Phytoplasma</taxon>
        <taxon>16SrXIII (Mexican periwinkle virescence group)</taxon>
    </lineage>
</organism>
<evidence type="ECO:0000256" key="1">
    <source>
        <dbReference type="SAM" id="Phobius"/>
    </source>
</evidence>